<sequence>MSGIKYSDIHNGASSLKGGLEYGLINWVMVELSHLATRHALRVYVGGLPPLARSKFYIYLH</sequence>
<organism evidence="1 2">
    <name type="scientific">Ambrosia artemisiifolia</name>
    <name type="common">Common ragweed</name>
    <dbReference type="NCBI Taxonomy" id="4212"/>
    <lineage>
        <taxon>Eukaryota</taxon>
        <taxon>Viridiplantae</taxon>
        <taxon>Streptophyta</taxon>
        <taxon>Embryophyta</taxon>
        <taxon>Tracheophyta</taxon>
        <taxon>Spermatophyta</taxon>
        <taxon>Magnoliopsida</taxon>
        <taxon>eudicotyledons</taxon>
        <taxon>Gunneridae</taxon>
        <taxon>Pentapetalae</taxon>
        <taxon>asterids</taxon>
        <taxon>campanulids</taxon>
        <taxon>Asterales</taxon>
        <taxon>Asteraceae</taxon>
        <taxon>Asteroideae</taxon>
        <taxon>Heliantheae alliance</taxon>
        <taxon>Heliantheae</taxon>
        <taxon>Ambrosia</taxon>
    </lineage>
</organism>
<dbReference type="AlphaFoldDB" id="A0AAD5G5R6"/>
<dbReference type="EMBL" id="JAMZMK010011193">
    <property type="protein sequence ID" value="KAI7728531.1"/>
    <property type="molecule type" value="Genomic_DNA"/>
</dbReference>
<comment type="caution">
    <text evidence="1">The sequence shown here is derived from an EMBL/GenBank/DDBJ whole genome shotgun (WGS) entry which is preliminary data.</text>
</comment>
<keyword evidence="2" id="KW-1185">Reference proteome</keyword>
<accession>A0AAD5G5R6</accession>
<evidence type="ECO:0000313" key="1">
    <source>
        <dbReference type="EMBL" id="KAI7728531.1"/>
    </source>
</evidence>
<gene>
    <name evidence="1" type="ORF">M8C21_001049</name>
</gene>
<reference evidence="1" key="1">
    <citation type="submission" date="2022-06" db="EMBL/GenBank/DDBJ databases">
        <title>Uncovering the hologenomic basis of an extraordinary plant invasion.</title>
        <authorList>
            <person name="Bieker V.C."/>
            <person name="Martin M.D."/>
            <person name="Gilbert T."/>
            <person name="Hodgins K."/>
            <person name="Battlay P."/>
            <person name="Petersen B."/>
            <person name="Wilson J."/>
        </authorList>
    </citation>
    <scope>NUCLEOTIDE SEQUENCE</scope>
    <source>
        <strain evidence="1">AA19_3_7</strain>
        <tissue evidence="1">Leaf</tissue>
    </source>
</reference>
<dbReference type="Proteomes" id="UP001206925">
    <property type="component" value="Unassembled WGS sequence"/>
</dbReference>
<protein>
    <submittedName>
        <fullName evidence="1">Uncharacterized protein</fullName>
    </submittedName>
</protein>
<name>A0AAD5G5R6_AMBAR</name>
<proteinExistence type="predicted"/>
<evidence type="ECO:0000313" key="2">
    <source>
        <dbReference type="Proteomes" id="UP001206925"/>
    </source>
</evidence>